<dbReference type="NCBIfam" id="NF002378">
    <property type="entry name" value="PRK01372.1"/>
    <property type="match status" value="1"/>
</dbReference>
<name>G9YI55_9FIRM</name>
<dbReference type="InterPro" id="IPR005905">
    <property type="entry name" value="D_ala_D_ala"/>
</dbReference>
<feature type="active site" evidence="11">
    <location>
        <position position="155"/>
    </location>
</feature>
<dbReference type="GO" id="GO:0005524">
    <property type="term" value="F:ATP binding"/>
    <property type="evidence" value="ECO:0007669"/>
    <property type="project" value="UniProtKB-UniRule"/>
</dbReference>
<protein>
    <recommendedName>
        <fullName evidence="10">D-alanine--D-alanine ligase</fullName>
        <ecNumber evidence="10">6.3.2.4</ecNumber>
    </recommendedName>
    <alternativeName>
        <fullName evidence="10">D-Ala-D-Ala ligase</fullName>
    </alternativeName>
    <alternativeName>
        <fullName evidence="10">D-alanylalanine synthetase</fullName>
    </alternativeName>
</protein>
<evidence type="ECO:0000313" key="15">
    <source>
        <dbReference type="EMBL" id="EHM40126.1"/>
    </source>
</evidence>
<feature type="active site" evidence="11">
    <location>
        <position position="286"/>
    </location>
</feature>
<dbReference type="GO" id="GO:0008716">
    <property type="term" value="F:D-alanine-D-alanine ligase activity"/>
    <property type="evidence" value="ECO:0007669"/>
    <property type="project" value="UniProtKB-UniRule"/>
</dbReference>
<dbReference type="InterPro" id="IPR013815">
    <property type="entry name" value="ATP_grasp_subdomain_1"/>
</dbReference>
<dbReference type="InterPro" id="IPR000291">
    <property type="entry name" value="D-Ala_lig_Van_CS"/>
</dbReference>
<evidence type="ECO:0000256" key="2">
    <source>
        <dbReference type="ARBA" id="ARBA00010871"/>
    </source>
</evidence>
<comment type="similarity">
    <text evidence="2 10">Belongs to the D-alanine--D-alanine ligase family.</text>
</comment>
<accession>G9YI55</accession>
<dbReference type="Pfam" id="PF07478">
    <property type="entry name" value="Dala_Dala_lig_C"/>
    <property type="match status" value="1"/>
</dbReference>
<organism evidence="15 16">
    <name type="scientific">Anaeroglobus geminatus F0357</name>
    <dbReference type="NCBI Taxonomy" id="861450"/>
    <lineage>
        <taxon>Bacteria</taxon>
        <taxon>Bacillati</taxon>
        <taxon>Bacillota</taxon>
        <taxon>Negativicutes</taxon>
        <taxon>Veillonellales</taxon>
        <taxon>Veillonellaceae</taxon>
        <taxon>Anaeroglobus</taxon>
    </lineage>
</organism>
<keyword evidence="3 10" id="KW-0963">Cytoplasm</keyword>
<dbReference type="GO" id="GO:0046872">
    <property type="term" value="F:metal ion binding"/>
    <property type="evidence" value="ECO:0007669"/>
    <property type="project" value="UniProtKB-KW"/>
</dbReference>
<evidence type="ECO:0000256" key="1">
    <source>
        <dbReference type="ARBA" id="ARBA00004496"/>
    </source>
</evidence>
<dbReference type="PANTHER" id="PTHR23132">
    <property type="entry name" value="D-ALANINE--D-ALANINE LIGASE"/>
    <property type="match status" value="1"/>
</dbReference>
<dbReference type="SUPFAM" id="SSF56059">
    <property type="entry name" value="Glutathione synthetase ATP-binding domain-like"/>
    <property type="match status" value="1"/>
</dbReference>
<dbReference type="eggNOG" id="COG1181">
    <property type="taxonomic scope" value="Bacteria"/>
</dbReference>
<dbReference type="Gene3D" id="3.30.470.20">
    <property type="entry name" value="ATP-grasp fold, B domain"/>
    <property type="match status" value="1"/>
</dbReference>
<dbReference type="InterPro" id="IPR016185">
    <property type="entry name" value="PreATP-grasp_dom_sf"/>
</dbReference>
<dbReference type="GO" id="GO:0009252">
    <property type="term" value="P:peptidoglycan biosynthetic process"/>
    <property type="evidence" value="ECO:0007669"/>
    <property type="project" value="UniProtKB-UniRule"/>
</dbReference>
<evidence type="ECO:0000313" key="16">
    <source>
        <dbReference type="Proteomes" id="UP000005481"/>
    </source>
</evidence>
<keyword evidence="5 13" id="KW-0547">Nucleotide-binding</keyword>
<evidence type="ECO:0000256" key="7">
    <source>
        <dbReference type="ARBA" id="ARBA00022960"/>
    </source>
</evidence>
<proteinExistence type="inferred from homology"/>
<dbReference type="NCBIfam" id="TIGR01205">
    <property type="entry name" value="D_ala_D_alaTIGR"/>
    <property type="match status" value="1"/>
</dbReference>
<keyword evidence="12" id="KW-0479">Metal-binding</keyword>
<dbReference type="GO" id="GO:0071555">
    <property type="term" value="P:cell wall organization"/>
    <property type="evidence" value="ECO:0007669"/>
    <property type="project" value="UniProtKB-KW"/>
</dbReference>
<keyword evidence="8 10" id="KW-0573">Peptidoglycan synthesis</keyword>
<feature type="binding site" evidence="12">
    <location>
        <position position="275"/>
    </location>
    <ligand>
        <name>Mg(2+)</name>
        <dbReference type="ChEBI" id="CHEBI:18420"/>
        <label>1</label>
    </ligand>
</feature>
<evidence type="ECO:0000256" key="4">
    <source>
        <dbReference type="ARBA" id="ARBA00022598"/>
    </source>
</evidence>
<sequence length="315" mass="34120">MTDMKAMKARKIAVVVGGPSTEAEVSRRTGKAVTDALQKKGYQAEIVELVPAELAATLQDKRFDIVFNALHGQYGEDGVLQGMCEMMNIPYTGPGVMASAVGMNKIISKSAFRGAGISTAPFAYYFIEQGLDEIAADMSREFPLPVVIKSAAQGSSIGTVIVRDEKDIKPALKEAFTYGKSVVAEMFLSGREFTVAVMDDLAFPVIEIISKTGKYDYRSKYTPGLTEHICPAAISAALTREMQDLSVAVFRLLHCRGIARVDLMTNGEGRPFVLEINTMPGMTETSLVPDASRAMGMPFEDLCERILAEASTGKF</sequence>
<dbReference type="Proteomes" id="UP000005481">
    <property type="component" value="Unassembled WGS sequence"/>
</dbReference>
<dbReference type="GO" id="GO:0005737">
    <property type="term" value="C:cytoplasm"/>
    <property type="evidence" value="ECO:0007669"/>
    <property type="project" value="UniProtKB-SubCell"/>
</dbReference>
<dbReference type="AlphaFoldDB" id="G9YI55"/>
<feature type="binding site" evidence="12">
    <location>
        <position position="275"/>
    </location>
    <ligand>
        <name>Mg(2+)</name>
        <dbReference type="ChEBI" id="CHEBI:18420"/>
        <label>2</label>
    </ligand>
</feature>
<dbReference type="PANTHER" id="PTHR23132:SF23">
    <property type="entry name" value="D-ALANINE--D-ALANINE LIGASE B"/>
    <property type="match status" value="1"/>
</dbReference>
<feature type="active site" evidence="11">
    <location>
        <position position="22"/>
    </location>
</feature>
<dbReference type="EMBL" id="AGCJ01000057">
    <property type="protein sequence ID" value="EHM40126.1"/>
    <property type="molecule type" value="Genomic_DNA"/>
</dbReference>
<keyword evidence="7 10" id="KW-0133">Cell shape</keyword>
<evidence type="ECO:0000256" key="8">
    <source>
        <dbReference type="ARBA" id="ARBA00022984"/>
    </source>
</evidence>
<dbReference type="PATRIC" id="fig|861450.3.peg.1247"/>
<dbReference type="Pfam" id="PF01820">
    <property type="entry name" value="Dala_Dala_lig_N"/>
    <property type="match status" value="1"/>
</dbReference>
<evidence type="ECO:0000256" key="10">
    <source>
        <dbReference type="HAMAP-Rule" id="MF_00047"/>
    </source>
</evidence>
<feature type="binding site" evidence="12">
    <location>
        <position position="277"/>
    </location>
    <ligand>
        <name>Mg(2+)</name>
        <dbReference type="ChEBI" id="CHEBI:18420"/>
        <label>2</label>
    </ligand>
</feature>
<dbReference type="InterPro" id="IPR011095">
    <property type="entry name" value="Dala_Dala_lig_C"/>
</dbReference>
<dbReference type="HOGENOM" id="CLU_039268_2_0_9"/>
<feature type="domain" description="ATP-grasp" evidence="14">
    <location>
        <begin position="109"/>
        <end position="308"/>
    </location>
</feature>
<dbReference type="SUPFAM" id="SSF52440">
    <property type="entry name" value="PreATP-grasp domain"/>
    <property type="match status" value="1"/>
</dbReference>
<keyword evidence="4 10" id="KW-0436">Ligase</keyword>
<dbReference type="PROSITE" id="PS50975">
    <property type="entry name" value="ATP_GRASP"/>
    <property type="match status" value="1"/>
</dbReference>
<comment type="subcellular location">
    <subcellularLocation>
        <location evidence="1 10">Cytoplasm</location>
    </subcellularLocation>
</comment>
<dbReference type="HAMAP" id="MF_00047">
    <property type="entry name" value="Dala_Dala_lig"/>
    <property type="match status" value="1"/>
</dbReference>
<evidence type="ECO:0000256" key="9">
    <source>
        <dbReference type="ARBA" id="ARBA00023316"/>
    </source>
</evidence>
<keyword evidence="16" id="KW-1185">Reference proteome</keyword>
<evidence type="ECO:0000256" key="11">
    <source>
        <dbReference type="PIRSR" id="PIRSR039102-1"/>
    </source>
</evidence>
<keyword evidence="9 10" id="KW-0961">Cell wall biogenesis/degradation</keyword>
<dbReference type="PROSITE" id="PS00843">
    <property type="entry name" value="DALA_DALA_LIGASE_1"/>
    <property type="match status" value="1"/>
</dbReference>
<dbReference type="UniPathway" id="UPA00219"/>
<comment type="catalytic activity">
    <reaction evidence="10">
        <text>2 D-alanine + ATP = D-alanyl-D-alanine + ADP + phosphate + H(+)</text>
        <dbReference type="Rhea" id="RHEA:11224"/>
        <dbReference type="ChEBI" id="CHEBI:15378"/>
        <dbReference type="ChEBI" id="CHEBI:30616"/>
        <dbReference type="ChEBI" id="CHEBI:43474"/>
        <dbReference type="ChEBI" id="CHEBI:57416"/>
        <dbReference type="ChEBI" id="CHEBI:57822"/>
        <dbReference type="ChEBI" id="CHEBI:456216"/>
        <dbReference type="EC" id="6.3.2.4"/>
    </reaction>
</comment>
<gene>
    <name evidence="10" type="primary">ddl</name>
    <name evidence="15" type="ORF">HMPREF0080_01340</name>
</gene>
<dbReference type="PROSITE" id="PS00844">
    <property type="entry name" value="DALA_DALA_LIGASE_2"/>
    <property type="match status" value="1"/>
</dbReference>
<comment type="cofactor">
    <cofactor evidence="12">
        <name>Mg(2+)</name>
        <dbReference type="ChEBI" id="CHEBI:18420"/>
    </cofactor>
    <cofactor evidence="12">
        <name>Mn(2+)</name>
        <dbReference type="ChEBI" id="CHEBI:29035"/>
    </cofactor>
    <text evidence="12">Binds 2 magnesium or manganese ions per subunit.</text>
</comment>
<dbReference type="STRING" id="861450.HMPREF0080_01340"/>
<dbReference type="Gene3D" id="3.30.1490.20">
    <property type="entry name" value="ATP-grasp fold, A domain"/>
    <property type="match status" value="1"/>
</dbReference>
<comment type="caution">
    <text evidence="15">The sequence shown here is derived from an EMBL/GenBank/DDBJ whole genome shotgun (WGS) entry which is preliminary data.</text>
</comment>
<feature type="binding site" evidence="12">
    <location>
        <position position="262"/>
    </location>
    <ligand>
        <name>Mg(2+)</name>
        <dbReference type="ChEBI" id="CHEBI:18420"/>
        <label>1</label>
    </ligand>
</feature>
<dbReference type="InterPro" id="IPR011127">
    <property type="entry name" value="Dala_Dala_lig_N"/>
</dbReference>
<dbReference type="Gene3D" id="3.40.50.20">
    <property type="match status" value="1"/>
</dbReference>
<evidence type="ECO:0000256" key="3">
    <source>
        <dbReference type="ARBA" id="ARBA00022490"/>
    </source>
</evidence>
<keyword evidence="12" id="KW-0460">Magnesium</keyword>
<dbReference type="EC" id="6.3.2.4" evidence="10"/>
<evidence type="ECO:0000256" key="12">
    <source>
        <dbReference type="PIRSR" id="PIRSR039102-3"/>
    </source>
</evidence>
<evidence type="ECO:0000256" key="5">
    <source>
        <dbReference type="ARBA" id="ARBA00022741"/>
    </source>
</evidence>
<evidence type="ECO:0000256" key="13">
    <source>
        <dbReference type="PROSITE-ProRule" id="PRU00409"/>
    </source>
</evidence>
<dbReference type="GO" id="GO:0008360">
    <property type="term" value="P:regulation of cell shape"/>
    <property type="evidence" value="ECO:0007669"/>
    <property type="project" value="UniProtKB-KW"/>
</dbReference>
<dbReference type="InterPro" id="IPR011761">
    <property type="entry name" value="ATP-grasp"/>
</dbReference>
<comment type="pathway">
    <text evidence="10">Cell wall biogenesis; peptidoglycan biosynthesis.</text>
</comment>
<dbReference type="PIRSF" id="PIRSF039102">
    <property type="entry name" value="Ddl/VanB"/>
    <property type="match status" value="1"/>
</dbReference>
<keyword evidence="12" id="KW-0464">Manganese</keyword>
<reference evidence="15 16" key="1">
    <citation type="submission" date="2011-08" db="EMBL/GenBank/DDBJ databases">
        <authorList>
            <person name="Weinstock G."/>
            <person name="Sodergren E."/>
            <person name="Clifton S."/>
            <person name="Fulton L."/>
            <person name="Fulton B."/>
            <person name="Courtney L."/>
            <person name="Fronick C."/>
            <person name="Harrison M."/>
            <person name="Strong C."/>
            <person name="Farmer C."/>
            <person name="Delahaunty K."/>
            <person name="Markovic C."/>
            <person name="Hall O."/>
            <person name="Minx P."/>
            <person name="Tomlinson C."/>
            <person name="Mitreva M."/>
            <person name="Hou S."/>
            <person name="Chen J."/>
            <person name="Wollam A."/>
            <person name="Pepin K.H."/>
            <person name="Johnson M."/>
            <person name="Bhonagiri V."/>
            <person name="Zhang X."/>
            <person name="Suruliraj S."/>
            <person name="Warren W."/>
            <person name="Chinwalla A."/>
            <person name="Mardis E.R."/>
            <person name="Wilson R.K."/>
        </authorList>
    </citation>
    <scope>NUCLEOTIDE SEQUENCE [LARGE SCALE GENOMIC DNA]</scope>
    <source>
        <strain evidence="15 16">F0357</strain>
    </source>
</reference>
<keyword evidence="6 13" id="KW-0067">ATP-binding</keyword>
<comment type="function">
    <text evidence="10">Cell wall formation.</text>
</comment>
<evidence type="ECO:0000256" key="6">
    <source>
        <dbReference type="ARBA" id="ARBA00022840"/>
    </source>
</evidence>
<evidence type="ECO:0000259" key="14">
    <source>
        <dbReference type="PROSITE" id="PS50975"/>
    </source>
</evidence>